<dbReference type="InterPro" id="IPR002397">
    <property type="entry name" value="Cyt_P450_B"/>
</dbReference>
<evidence type="ECO:0000256" key="6">
    <source>
        <dbReference type="ARBA" id="ARBA00023004"/>
    </source>
</evidence>
<dbReference type="GO" id="GO:0036199">
    <property type="term" value="F:cholest-4-en-3-one 26-monooxygenase activity"/>
    <property type="evidence" value="ECO:0007669"/>
    <property type="project" value="TreeGrafter"/>
</dbReference>
<comment type="similarity">
    <text evidence="2">Belongs to the cytochrome P450 family.</text>
</comment>
<comment type="caution">
    <text evidence="8">The sequence shown here is derived from an EMBL/GenBank/DDBJ whole genome shotgun (WGS) entry which is preliminary data.</text>
</comment>
<dbReference type="InterPro" id="IPR036396">
    <property type="entry name" value="Cyt_P450_sf"/>
</dbReference>
<dbReference type="Pfam" id="PF00067">
    <property type="entry name" value="p450"/>
    <property type="match status" value="1"/>
</dbReference>
<dbReference type="GO" id="GO:0008395">
    <property type="term" value="F:steroid hydroxylase activity"/>
    <property type="evidence" value="ECO:0007669"/>
    <property type="project" value="TreeGrafter"/>
</dbReference>
<comment type="cofactor">
    <cofactor evidence="1">
        <name>heme</name>
        <dbReference type="ChEBI" id="CHEBI:30413"/>
    </cofactor>
</comment>
<dbReference type="PANTHER" id="PTHR46696:SF4">
    <property type="entry name" value="BIOTIN BIOSYNTHESIS CYTOCHROME P450"/>
    <property type="match status" value="1"/>
</dbReference>
<evidence type="ECO:0000313" key="8">
    <source>
        <dbReference type="EMBL" id="MQY17001.1"/>
    </source>
</evidence>
<dbReference type="Gene3D" id="1.10.630.10">
    <property type="entry name" value="Cytochrome P450"/>
    <property type="match status" value="1"/>
</dbReference>
<protein>
    <submittedName>
        <fullName evidence="8">Cytochrome P450 144</fullName>
        <ecNumber evidence="8">1.14.-.-</ecNumber>
    </submittedName>
</protein>
<dbReference type="PANTHER" id="PTHR46696">
    <property type="entry name" value="P450, PUTATIVE (EUROFUNG)-RELATED"/>
    <property type="match status" value="1"/>
</dbReference>
<accession>A0A7K0CU55</accession>
<dbReference type="SUPFAM" id="SSF48264">
    <property type="entry name" value="Cytochrome P450"/>
    <property type="match status" value="1"/>
</dbReference>
<evidence type="ECO:0000256" key="1">
    <source>
        <dbReference type="ARBA" id="ARBA00001971"/>
    </source>
</evidence>
<name>A0A7K0CU55_9NOCA</name>
<keyword evidence="6" id="KW-0408">Iron</keyword>
<dbReference type="AlphaFoldDB" id="A0A7K0CU55"/>
<dbReference type="OrthoDB" id="502624at2"/>
<evidence type="ECO:0000256" key="2">
    <source>
        <dbReference type="ARBA" id="ARBA00010617"/>
    </source>
</evidence>
<dbReference type="GO" id="GO:0020037">
    <property type="term" value="F:heme binding"/>
    <property type="evidence" value="ECO:0007669"/>
    <property type="project" value="InterPro"/>
</dbReference>
<gene>
    <name evidence="8" type="ORF">NRB20_00640</name>
</gene>
<dbReference type="GO" id="GO:0006707">
    <property type="term" value="P:cholesterol catabolic process"/>
    <property type="evidence" value="ECO:0007669"/>
    <property type="project" value="TreeGrafter"/>
</dbReference>
<evidence type="ECO:0000313" key="9">
    <source>
        <dbReference type="Proteomes" id="UP000438448"/>
    </source>
</evidence>
<dbReference type="Proteomes" id="UP000438448">
    <property type="component" value="Unassembled WGS sequence"/>
</dbReference>
<evidence type="ECO:0000256" key="5">
    <source>
        <dbReference type="ARBA" id="ARBA00023002"/>
    </source>
</evidence>
<evidence type="ECO:0000256" key="4">
    <source>
        <dbReference type="ARBA" id="ARBA00022723"/>
    </source>
</evidence>
<dbReference type="InterPro" id="IPR001128">
    <property type="entry name" value="Cyt_P450"/>
</dbReference>
<keyword evidence="3" id="KW-0349">Heme</keyword>
<keyword evidence="5 8" id="KW-0560">Oxidoreductase</keyword>
<keyword evidence="9" id="KW-1185">Reference proteome</keyword>
<evidence type="ECO:0000256" key="7">
    <source>
        <dbReference type="ARBA" id="ARBA00023033"/>
    </source>
</evidence>
<proteinExistence type="inferred from homology"/>
<reference evidence="8 9" key="1">
    <citation type="submission" date="2019-10" db="EMBL/GenBank/DDBJ databases">
        <title>Nocardia macrotermitis sp. nov. and Nocardia aurantia sp. nov., isolated from the gut of fungus growing-termite Macrotermes natalensis.</title>
        <authorList>
            <person name="Benndorf R."/>
            <person name="Schwitalla J."/>
            <person name="Martin K."/>
            <person name="De Beer W."/>
            <person name="Kaster A.-K."/>
            <person name="Vollmers J."/>
            <person name="Poulsen M."/>
            <person name="Beemelmanns C."/>
        </authorList>
    </citation>
    <scope>NUCLEOTIDE SEQUENCE [LARGE SCALE GENOMIC DNA]</scope>
    <source>
        <strain evidence="8 9">RB20</strain>
    </source>
</reference>
<sequence>MLPDHRESVVSMFDEIDFFTDKSIVENPYPYFESLRARCPVAREPHHGVLAVTGYDAAVEVYRKHETFSSCIAPTGPFPGLPFDPAEGDIAALIEKHREAFPLHEHMVTFDQPKHTMHRDLLKALFTPRRLRENEEFMWVQADRMLDEFIGQGRVEFLRNYAQPFAMLVIANLLGVPEEDFLEFRRVLSNTTPPGAIDDEVMVGNPLEFLAERFTGYLTERRREPGSDVLSALASARFPDGSLPEVADLVHLASFLFAAGQETTAKLMTAGLRVLAENSELQDELRADIDRIGSFVEECLRLEAPVKTDFRLACEATTLGGVEVPAGSMVMVLPGAANRDPSRFENPGEFVLDRPNAREHISFARGIHTCPGGPLARMESRVSFERILHRMRDIRISETDHGPAGARNFGYEPTYVLRGLSSLHIEFTPVGTDAK</sequence>
<evidence type="ECO:0000256" key="3">
    <source>
        <dbReference type="ARBA" id="ARBA00022617"/>
    </source>
</evidence>
<organism evidence="8 9">
    <name type="scientific">Nocardia macrotermitis</name>
    <dbReference type="NCBI Taxonomy" id="2585198"/>
    <lineage>
        <taxon>Bacteria</taxon>
        <taxon>Bacillati</taxon>
        <taxon>Actinomycetota</taxon>
        <taxon>Actinomycetes</taxon>
        <taxon>Mycobacteriales</taxon>
        <taxon>Nocardiaceae</taxon>
        <taxon>Nocardia</taxon>
    </lineage>
</organism>
<dbReference type="EC" id="1.14.-.-" evidence="8"/>
<dbReference type="GO" id="GO:0005506">
    <property type="term" value="F:iron ion binding"/>
    <property type="evidence" value="ECO:0007669"/>
    <property type="project" value="InterPro"/>
</dbReference>
<keyword evidence="4" id="KW-0479">Metal-binding</keyword>
<dbReference type="EMBL" id="WEGK01000001">
    <property type="protein sequence ID" value="MQY17001.1"/>
    <property type="molecule type" value="Genomic_DNA"/>
</dbReference>
<keyword evidence="7" id="KW-0503">Monooxygenase</keyword>
<dbReference type="PRINTS" id="PR00359">
    <property type="entry name" value="BP450"/>
</dbReference>